<evidence type="ECO:0000313" key="2">
    <source>
        <dbReference type="EMBL" id="GER45963.1"/>
    </source>
</evidence>
<dbReference type="Gene3D" id="3.40.220.10">
    <property type="entry name" value="Leucine Aminopeptidase, subunit E, domain 1"/>
    <property type="match status" value="1"/>
</dbReference>
<dbReference type="AlphaFoldDB" id="A0A5A7QKQ6"/>
<sequence>MPRLDEQIIGSTAAGTHRHTSIDRDQRGGTTIASKYSTISSGGADDHGMVESRMSLSSVSQDSERGHHSVVNPANKVMLGGGGADGDQAASLDTRNTLRGPRSKAADWANIQCGKEPLSLFERNSYRNSLRVAKEHNIQYIAFTAISCRGVLFMVCYLYDEVAAHALAIIKEFAGGFEEVHFVLMSNEIYDVWLRKARALLQEQPDMVNM</sequence>
<dbReference type="PANTHER" id="PTHR11106">
    <property type="entry name" value="GANGLIOSIDE INDUCED DIFFERENTIATION ASSOCIATED PROTEIN 2-RELATED"/>
    <property type="match status" value="1"/>
</dbReference>
<evidence type="ECO:0000313" key="3">
    <source>
        <dbReference type="Proteomes" id="UP000325081"/>
    </source>
</evidence>
<reference evidence="3" key="1">
    <citation type="journal article" date="2019" name="Curr. Biol.">
        <title>Genome Sequence of Striga asiatica Provides Insight into the Evolution of Plant Parasitism.</title>
        <authorList>
            <person name="Yoshida S."/>
            <person name="Kim S."/>
            <person name="Wafula E.K."/>
            <person name="Tanskanen J."/>
            <person name="Kim Y.M."/>
            <person name="Honaas L."/>
            <person name="Yang Z."/>
            <person name="Spallek T."/>
            <person name="Conn C.E."/>
            <person name="Ichihashi Y."/>
            <person name="Cheong K."/>
            <person name="Cui S."/>
            <person name="Der J.P."/>
            <person name="Gundlach H."/>
            <person name="Jiao Y."/>
            <person name="Hori C."/>
            <person name="Ishida J.K."/>
            <person name="Kasahara H."/>
            <person name="Kiba T."/>
            <person name="Kim M.S."/>
            <person name="Koo N."/>
            <person name="Laohavisit A."/>
            <person name="Lee Y.H."/>
            <person name="Lumba S."/>
            <person name="McCourt P."/>
            <person name="Mortimer J.C."/>
            <person name="Mutuku J.M."/>
            <person name="Nomura T."/>
            <person name="Sasaki-Sekimoto Y."/>
            <person name="Seto Y."/>
            <person name="Wang Y."/>
            <person name="Wakatake T."/>
            <person name="Sakakibara H."/>
            <person name="Demura T."/>
            <person name="Yamaguchi S."/>
            <person name="Yoneyama K."/>
            <person name="Manabe R.I."/>
            <person name="Nelson D.C."/>
            <person name="Schulman A.H."/>
            <person name="Timko M.P."/>
            <person name="dePamphilis C.W."/>
            <person name="Choi D."/>
            <person name="Shirasu K."/>
        </authorList>
    </citation>
    <scope>NUCLEOTIDE SEQUENCE [LARGE SCALE GENOMIC DNA]</scope>
    <source>
        <strain evidence="3">cv. UVA1</strain>
    </source>
</reference>
<protein>
    <submittedName>
        <fullName evidence="2">O-acetyl-ADP-ribose deacetylase</fullName>
    </submittedName>
</protein>
<dbReference type="OrthoDB" id="6133115at2759"/>
<dbReference type="EMBL" id="BKCP01007404">
    <property type="protein sequence ID" value="GER45963.1"/>
    <property type="molecule type" value="Genomic_DNA"/>
</dbReference>
<dbReference type="SUPFAM" id="SSF52949">
    <property type="entry name" value="Macro domain-like"/>
    <property type="match status" value="1"/>
</dbReference>
<evidence type="ECO:0000256" key="1">
    <source>
        <dbReference type="SAM" id="MobiDB-lite"/>
    </source>
</evidence>
<proteinExistence type="predicted"/>
<gene>
    <name evidence="2" type="ORF">STAS_22949</name>
</gene>
<accession>A0A5A7QKQ6</accession>
<keyword evidence="3" id="KW-1185">Reference proteome</keyword>
<name>A0A5A7QKQ6_STRAF</name>
<feature type="compositionally biased region" description="Polar residues" evidence="1">
    <location>
        <begin position="28"/>
        <end position="41"/>
    </location>
</feature>
<dbReference type="PANTHER" id="PTHR11106:SF27">
    <property type="entry name" value="MACRO DOMAIN-CONTAINING PROTEIN"/>
    <property type="match status" value="1"/>
</dbReference>
<dbReference type="InterPro" id="IPR043472">
    <property type="entry name" value="Macro_dom-like"/>
</dbReference>
<comment type="caution">
    <text evidence="2">The sequence shown here is derived from an EMBL/GenBank/DDBJ whole genome shotgun (WGS) entry which is preliminary data.</text>
</comment>
<dbReference type="Proteomes" id="UP000325081">
    <property type="component" value="Unassembled WGS sequence"/>
</dbReference>
<feature type="region of interest" description="Disordered" evidence="1">
    <location>
        <begin position="1"/>
        <end position="100"/>
    </location>
</feature>
<organism evidence="2 3">
    <name type="scientific">Striga asiatica</name>
    <name type="common">Asiatic witchweed</name>
    <name type="synonym">Buchnera asiatica</name>
    <dbReference type="NCBI Taxonomy" id="4170"/>
    <lineage>
        <taxon>Eukaryota</taxon>
        <taxon>Viridiplantae</taxon>
        <taxon>Streptophyta</taxon>
        <taxon>Embryophyta</taxon>
        <taxon>Tracheophyta</taxon>
        <taxon>Spermatophyta</taxon>
        <taxon>Magnoliopsida</taxon>
        <taxon>eudicotyledons</taxon>
        <taxon>Gunneridae</taxon>
        <taxon>Pentapetalae</taxon>
        <taxon>asterids</taxon>
        <taxon>lamiids</taxon>
        <taxon>Lamiales</taxon>
        <taxon>Orobanchaceae</taxon>
        <taxon>Buchnereae</taxon>
        <taxon>Striga</taxon>
    </lineage>
</organism>